<protein>
    <submittedName>
        <fullName evidence="1">Uncharacterized protein</fullName>
    </submittedName>
</protein>
<name>A0A8S5LHK4_9CAUD</name>
<evidence type="ECO:0000313" key="1">
    <source>
        <dbReference type="EMBL" id="DAD69321.1"/>
    </source>
</evidence>
<reference evidence="1" key="1">
    <citation type="journal article" date="2021" name="Proc. Natl. Acad. Sci. U.S.A.">
        <title>A Catalog of Tens of Thousands of Viruses from Human Metagenomes Reveals Hidden Associations with Chronic Diseases.</title>
        <authorList>
            <person name="Tisza M.J."/>
            <person name="Buck C.B."/>
        </authorList>
    </citation>
    <scope>NUCLEOTIDE SEQUENCE</scope>
    <source>
        <strain evidence="1">CtxZP4</strain>
    </source>
</reference>
<organism evidence="1">
    <name type="scientific">Siphoviridae sp. ctxZP4</name>
    <dbReference type="NCBI Taxonomy" id="2823611"/>
    <lineage>
        <taxon>Viruses</taxon>
        <taxon>Duplodnaviria</taxon>
        <taxon>Heunggongvirae</taxon>
        <taxon>Uroviricota</taxon>
        <taxon>Caudoviricetes</taxon>
    </lineage>
</organism>
<dbReference type="EMBL" id="BK014718">
    <property type="protein sequence ID" value="DAD69321.1"/>
    <property type="molecule type" value="Genomic_DNA"/>
</dbReference>
<accession>A0A8S5LHK4</accession>
<sequence>MDEYEEIVNDEYRPFTMEDDISEIIGDAPEEEDEDEEVAEGETIRAISEEEYDEGAFGFERVDLMYFVDDGILCDSDMVTIDNVDEWLGNVDLETQSDEITVKWIRNFNLSYDIRLEVVEDSYSGSR</sequence>
<proteinExistence type="predicted"/>